<comment type="caution">
    <text evidence="1">The sequence shown here is derived from an EMBL/GenBank/DDBJ whole genome shotgun (WGS) entry which is preliminary data.</text>
</comment>
<evidence type="ECO:0000313" key="1">
    <source>
        <dbReference type="EMBL" id="GGN34940.1"/>
    </source>
</evidence>
<dbReference type="Proteomes" id="UP000653411">
    <property type="component" value="Unassembled WGS sequence"/>
</dbReference>
<reference evidence="1" key="2">
    <citation type="submission" date="2020-09" db="EMBL/GenBank/DDBJ databases">
        <authorList>
            <person name="Sun Q."/>
            <person name="Zhou Y."/>
        </authorList>
    </citation>
    <scope>NUCLEOTIDE SEQUENCE</scope>
    <source>
        <strain evidence="1">CGMCC 4.7110</strain>
    </source>
</reference>
<evidence type="ECO:0000313" key="2">
    <source>
        <dbReference type="Proteomes" id="UP000653411"/>
    </source>
</evidence>
<protein>
    <submittedName>
        <fullName evidence="1">Uncharacterized protein</fullName>
    </submittedName>
</protein>
<sequence>MGGLLAGEALHTDGALTKENLALKKCASDRRLAPLPSFK</sequence>
<accession>A0A918CVJ2</accession>
<reference evidence="1" key="1">
    <citation type="journal article" date="2014" name="Int. J. Syst. Evol. Microbiol.">
        <title>Complete genome sequence of Corynebacterium casei LMG S-19264T (=DSM 44701T), isolated from a smear-ripened cheese.</title>
        <authorList>
            <consortium name="US DOE Joint Genome Institute (JGI-PGF)"/>
            <person name="Walter F."/>
            <person name="Albersmeier A."/>
            <person name="Kalinowski J."/>
            <person name="Ruckert C."/>
        </authorList>
    </citation>
    <scope>NUCLEOTIDE SEQUENCE</scope>
    <source>
        <strain evidence="1">CGMCC 4.7110</strain>
    </source>
</reference>
<dbReference type="EMBL" id="BMML01000023">
    <property type="protein sequence ID" value="GGN34940.1"/>
    <property type="molecule type" value="Genomic_DNA"/>
</dbReference>
<name>A0A918CVJ2_9ACTN</name>
<dbReference type="AlphaFoldDB" id="A0A918CVJ2"/>
<keyword evidence="2" id="KW-1185">Reference proteome</keyword>
<gene>
    <name evidence="1" type="ORF">GCM10011578_076310</name>
</gene>
<organism evidence="1 2">
    <name type="scientific">Streptomyces fuscichromogenes</name>
    <dbReference type="NCBI Taxonomy" id="1324013"/>
    <lineage>
        <taxon>Bacteria</taxon>
        <taxon>Bacillati</taxon>
        <taxon>Actinomycetota</taxon>
        <taxon>Actinomycetes</taxon>
        <taxon>Kitasatosporales</taxon>
        <taxon>Streptomycetaceae</taxon>
        <taxon>Streptomyces</taxon>
    </lineage>
</organism>
<proteinExistence type="predicted"/>